<feature type="transmembrane region" description="Helical" evidence="1">
    <location>
        <begin position="141"/>
        <end position="160"/>
    </location>
</feature>
<reference evidence="2" key="1">
    <citation type="submission" date="2016-03" db="EMBL/GenBank/DDBJ databases">
        <title>Mechanisms controlling the formation of the plant cell surface in tip-growing cells are functionally conserved among land plants.</title>
        <authorList>
            <person name="Honkanen S."/>
            <person name="Jones V.A."/>
            <person name="Morieri G."/>
            <person name="Champion C."/>
            <person name="Hetherington A.J."/>
            <person name="Kelly S."/>
            <person name="Saint-Marcoux D."/>
            <person name="Proust H."/>
            <person name="Prescott H."/>
            <person name="Dolan L."/>
        </authorList>
    </citation>
    <scope>NUCLEOTIDE SEQUENCE [LARGE SCALE GENOMIC DNA]</scope>
    <source>
        <tissue evidence="2">Whole gametophyte</tissue>
    </source>
</reference>
<keyword evidence="1" id="KW-1133">Transmembrane helix</keyword>
<proteinExistence type="predicted"/>
<dbReference type="EMBL" id="LVLJ01003432">
    <property type="protein sequence ID" value="OAE21448.1"/>
    <property type="molecule type" value="Genomic_DNA"/>
</dbReference>
<keyword evidence="1" id="KW-0812">Transmembrane</keyword>
<gene>
    <name evidence="2" type="ORF">AXG93_3506s1220</name>
</gene>
<evidence type="ECO:0000313" key="2">
    <source>
        <dbReference type="EMBL" id="OAE21448.1"/>
    </source>
</evidence>
<evidence type="ECO:0000256" key="1">
    <source>
        <dbReference type="SAM" id="Phobius"/>
    </source>
</evidence>
<keyword evidence="3" id="KW-1185">Reference proteome</keyword>
<protein>
    <submittedName>
        <fullName evidence="2">Uncharacterized protein</fullName>
    </submittedName>
</protein>
<dbReference type="AlphaFoldDB" id="A0A176VKF5"/>
<keyword evidence="1" id="KW-0472">Membrane</keyword>
<accession>A0A176VKF5</accession>
<comment type="caution">
    <text evidence="2">The sequence shown here is derived from an EMBL/GenBank/DDBJ whole genome shotgun (WGS) entry which is preliminary data.</text>
</comment>
<organism evidence="2 3">
    <name type="scientific">Marchantia polymorpha subsp. ruderalis</name>
    <dbReference type="NCBI Taxonomy" id="1480154"/>
    <lineage>
        <taxon>Eukaryota</taxon>
        <taxon>Viridiplantae</taxon>
        <taxon>Streptophyta</taxon>
        <taxon>Embryophyta</taxon>
        <taxon>Marchantiophyta</taxon>
        <taxon>Marchantiopsida</taxon>
        <taxon>Marchantiidae</taxon>
        <taxon>Marchantiales</taxon>
        <taxon>Marchantiaceae</taxon>
        <taxon>Marchantia</taxon>
    </lineage>
</organism>
<name>A0A176VKF5_MARPO</name>
<dbReference type="Proteomes" id="UP000077202">
    <property type="component" value="Unassembled WGS sequence"/>
</dbReference>
<sequence length="488" mass="55561">MHLMQDLRPVLGVQESKQPLPPLATVDPMDAERNRIHSPLSRGSTPRTTTICPYPPDLALPNQTRVSSLDGTADDDGCWRDARAWFQKDVTFIHVILEPETGRYQVMDNRDQPGWCLVTEDQLETEQFLVWVDGDQANRRYILLGTFAVFLLGSLWLVTLESRDPYLMSMPWSDFFPYGTPTIAENPMTNSTEEPVIKATYLKGKKAVEQFRNHLACFSESGKWVYDTTPRHMPWNSIGDTYASGCDSRHQWTGPGHVSGDQAEAIAMEGDPKDWLVREELKWVWRTNSSCTFWPVDRDDFCKRIGPKRNVMVVGDSINHEIAWSFMNHLVLSGQGYGHMSSGDRSNDGVYEMCGDIFGAGNGFKVAFVRNDRLSPVANISVDTWRNFYEWPWLDLLKEYDVRLLLLNRGAHYEDDKTFVRALRLIFTILSEHFPHMQVIFRNTPPGNVPSLPALLGCILPFLETFSRSQTKVNCENSTSPSVLALRS</sequence>
<evidence type="ECO:0000313" key="3">
    <source>
        <dbReference type="Proteomes" id="UP000077202"/>
    </source>
</evidence>